<dbReference type="AlphaFoldDB" id="A0A914Q3N1"/>
<dbReference type="SUPFAM" id="SSF103481">
    <property type="entry name" value="Multidrug resistance efflux transporter EmrE"/>
    <property type="match status" value="1"/>
</dbReference>
<feature type="transmembrane region" description="Helical" evidence="6">
    <location>
        <begin position="62"/>
        <end position="81"/>
    </location>
</feature>
<proteinExistence type="inferred from homology"/>
<keyword evidence="7" id="KW-1185">Reference proteome</keyword>
<reference evidence="8" key="1">
    <citation type="submission" date="2022-11" db="UniProtKB">
        <authorList>
            <consortium name="WormBaseParasite"/>
        </authorList>
    </citation>
    <scope>IDENTIFICATION</scope>
</reference>
<dbReference type="PANTHER" id="PTHR28668">
    <property type="entry name" value="TRANSMEMBRANE PROTEIN 234"/>
    <property type="match status" value="1"/>
</dbReference>
<dbReference type="Pfam" id="PF10639">
    <property type="entry name" value="TMEM234"/>
    <property type="match status" value="1"/>
</dbReference>
<evidence type="ECO:0000256" key="3">
    <source>
        <dbReference type="ARBA" id="ARBA00022692"/>
    </source>
</evidence>
<evidence type="ECO:0000256" key="4">
    <source>
        <dbReference type="ARBA" id="ARBA00022989"/>
    </source>
</evidence>
<keyword evidence="5 6" id="KW-0472">Membrane</keyword>
<dbReference type="Gene3D" id="1.10.3730.20">
    <property type="match status" value="1"/>
</dbReference>
<dbReference type="PANTHER" id="PTHR28668:SF1">
    <property type="entry name" value="TRANSMEMBRANE PROTEIN 234"/>
    <property type="match status" value="1"/>
</dbReference>
<dbReference type="InterPro" id="IPR018908">
    <property type="entry name" value="TMEM234"/>
</dbReference>
<evidence type="ECO:0000256" key="5">
    <source>
        <dbReference type="ARBA" id="ARBA00023136"/>
    </source>
</evidence>
<keyword evidence="4 6" id="KW-1133">Transmembrane helix</keyword>
<feature type="transmembrane region" description="Helical" evidence="6">
    <location>
        <begin position="87"/>
        <end position="108"/>
    </location>
</feature>
<evidence type="ECO:0000256" key="1">
    <source>
        <dbReference type="ARBA" id="ARBA00004141"/>
    </source>
</evidence>
<keyword evidence="3 6" id="KW-0812">Transmembrane</keyword>
<accession>A0A914Q3N1</accession>
<dbReference type="Proteomes" id="UP000887578">
    <property type="component" value="Unplaced"/>
</dbReference>
<comment type="subcellular location">
    <subcellularLocation>
        <location evidence="1">Membrane</location>
        <topology evidence="1">Multi-pass membrane protein</topology>
    </subcellularLocation>
</comment>
<sequence>MSEIQTFEASQIFSMIAVSCLWGITNPFISRGTKTSTPVSSDISLLLKPFYELKNFIQNWRFSIPFLFNQLASILFMALVVNLPLSMTVICVNSLTFVITALTGAALGEAPLSKNTILGTFLVLFGVILITV</sequence>
<dbReference type="GO" id="GO:0016020">
    <property type="term" value="C:membrane"/>
    <property type="evidence" value="ECO:0007669"/>
    <property type="project" value="UniProtKB-SubCell"/>
</dbReference>
<dbReference type="WBParaSite" id="PDA_v2.g2352.t1">
    <property type="protein sequence ID" value="PDA_v2.g2352.t1"/>
    <property type="gene ID" value="PDA_v2.g2352"/>
</dbReference>
<dbReference type="InterPro" id="IPR037185">
    <property type="entry name" value="EmrE-like"/>
</dbReference>
<evidence type="ECO:0000313" key="7">
    <source>
        <dbReference type="Proteomes" id="UP000887578"/>
    </source>
</evidence>
<feature type="transmembrane region" description="Helical" evidence="6">
    <location>
        <begin position="115"/>
        <end position="131"/>
    </location>
</feature>
<name>A0A914Q3N1_9BILA</name>
<protein>
    <submittedName>
        <fullName evidence="8">Transmembrane protein 234</fullName>
    </submittedName>
</protein>
<evidence type="ECO:0000256" key="6">
    <source>
        <dbReference type="SAM" id="Phobius"/>
    </source>
</evidence>
<evidence type="ECO:0000256" key="2">
    <source>
        <dbReference type="ARBA" id="ARBA00005977"/>
    </source>
</evidence>
<organism evidence="7 8">
    <name type="scientific">Panagrolaimus davidi</name>
    <dbReference type="NCBI Taxonomy" id="227884"/>
    <lineage>
        <taxon>Eukaryota</taxon>
        <taxon>Metazoa</taxon>
        <taxon>Ecdysozoa</taxon>
        <taxon>Nematoda</taxon>
        <taxon>Chromadorea</taxon>
        <taxon>Rhabditida</taxon>
        <taxon>Tylenchina</taxon>
        <taxon>Panagrolaimomorpha</taxon>
        <taxon>Panagrolaimoidea</taxon>
        <taxon>Panagrolaimidae</taxon>
        <taxon>Panagrolaimus</taxon>
    </lineage>
</organism>
<feature type="transmembrane region" description="Helical" evidence="6">
    <location>
        <begin position="12"/>
        <end position="29"/>
    </location>
</feature>
<evidence type="ECO:0000313" key="8">
    <source>
        <dbReference type="WBParaSite" id="PDA_v2.g2352.t1"/>
    </source>
</evidence>
<comment type="similarity">
    <text evidence="2">Belongs to the TMEM234 family.</text>
</comment>